<evidence type="ECO:0000313" key="3">
    <source>
        <dbReference type="Proteomes" id="UP000217758"/>
    </source>
</evidence>
<dbReference type="Pfam" id="PF00583">
    <property type="entry name" value="Acetyltransf_1"/>
    <property type="match status" value="1"/>
</dbReference>
<keyword evidence="2" id="KW-0808">Transferase</keyword>
<dbReference type="CDD" id="cd04301">
    <property type="entry name" value="NAT_SF"/>
    <property type="match status" value="1"/>
</dbReference>
<evidence type="ECO:0000259" key="1">
    <source>
        <dbReference type="PROSITE" id="PS51186"/>
    </source>
</evidence>
<dbReference type="Proteomes" id="UP000217758">
    <property type="component" value="Chromosome"/>
</dbReference>
<dbReference type="PANTHER" id="PTHR39173:SF1">
    <property type="entry name" value="ACETYLTRANSFERASE"/>
    <property type="match status" value="1"/>
</dbReference>
<dbReference type="SUPFAM" id="SSF55729">
    <property type="entry name" value="Acyl-CoA N-acyltransferases (Nat)"/>
    <property type="match status" value="1"/>
</dbReference>
<feature type="domain" description="N-acetyltransferase" evidence="1">
    <location>
        <begin position="2"/>
        <end position="171"/>
    </location>
</feature>
<proteinExistence type="predicted"/>
<dbReference type="PROSITE" id="PS51186">
    <property type="entry name" value="GNAT"/>
    <property type="match status" value="1"/>
</dbReference>
<reference evidence="2 3" key="1">
    <citation type="journal article" date="2016" name="Microbiol. Immunol.">
        <title>Complete genome sequence of Streptococcus troglodytae TKU31 isolated from the oral cavity of a chimpanzee (Pan troglodytes).</title>
        <authorList>
            <person name="Okamoto M."/>
            <person name="Naito M."/>
            <person name="Miyanohara M."/>
            <person name="Imai S."/>
            <person name="Nomura Y."/>
            <person name="Saito W."/>
            <person name="Momoi Y."/>
            <person name="Takada K."/>
            <person name="Miyabe-Nishiwaki T."/>
            <person name="Tomonaga M."/>
            <person name="Hanada N."/>
        </authorList>
    </citation>
    <scope>NUCLEOTIDE SEQUENCE [LARGE SCALE GENOMIC DNA]</scope>
    <source>
        <strain evidence="3">TKU 31</strain>
    </source>
</reference>
<gene>
    <name evidence="2" type="primary">Sez_0662</name>
    <name evidence="2" type="ORF">SRT_14850</name>
</gene>
<dbReference type="PANTHER" id="PTHR39173">
    <property type="entry name" value="ACETYLTRANSFERASE"/>
    <property type="match status" value="1"/>
</dbReference>
<dbReference type="AlphaFoldDB" id="A0A1L7LKR4"/>
<keyword evidence="3" id="KW-1185">Reference proteome</keyword>
<dbReference type="EMBL" id="AP014612">
    <property type="protein sequence ID" value="BAQ24746.1"/>
    <property type="molecule type" value="Genomic_DNA"/>
</dbReference>
<dbReference type="Gene3D" id="3.40.630.30">
    <property type="match status" value="1"/>
</dbReference>
<accession>A0A1L7LKR4</accession>
<dbReference type="RefSeq" id="WP_128833590.1">
    <property type="nucleotide sequence ID" value="NZ_AP014612.1"/>
</dbReference>
<dbReference type="KEGG" id="strg:SRT_14850"/>
<dbReference type="InterPro" id="IPR016181">
    <property type="entry name" value="Acyl_CoA_acyltransferase"/>
</dbReference>
<dbReference type="GO" id="GO:0016747">
    <property type="term" value="F:acyltransferase activity, transferring groups other than amino-acyl groups"/>
    <property type="evidence" value="ECO:0007669"/>
    <property type="project" value="InterPro"/>
</dbReference>
<name>A0A1L7LKR4_9STRE</name>
<sequence length="174" mass="19968">MLDIRQLQLNDALAFERFQASLLAEAKNNPFVEPFVTTITSFTQFLERSKQCELSVGNSAWSIFSSYYAFIDGEIVGKLQCFWQSDKADIKRIGNIGYITLASHRRQGIAEKMLSFALERFKERGHQKVLVTVPENNLPSRSLLEKIGGQLEGIVRETYRGQDIQLARYWIDLE</sequence>
<evidence type="ECO:0000313" key="2">
    <source>
        <dbReference type="EMBL" id="BAQ24746.1"/>
    </source>
</evidence>
<dbReference type="InterPro" id="IPR000182">
    <property type="entry name" value="GNAT_dom"/>
</dbReference>
<organism evidence="2 3">
    <name type="scientific">Streptococcus troglodytae</name>
    <dbReference type="NCBI Taxonomy" id="1111760"/>
    <lineage>
        <taxon>Bacteria</taxon>
        <taxon>Bacillati</taxon>
        <taxon>Bacillota</taxon>
        <taxon>Bacilli</taxon>
        <taxon>Lactobacillales</taxon>
        <taxon>Streptococcaceae</taxon>
        <taxon>Streptococcus</taxon>
    </lineage>
</organism>
<protein>
    <submittedName>
        <fullName evidence="2">Acetyltransferase GNAT family</fullName>
    </submittedName>
</protein>